<dbReference type="AlphaFoldDB" id="A0A8H3TWI7"/>
<dbReference type="PANTHER" id="PTHR11842:SF10">
    <property type="entry name" value="MITOTIC SPINDLE ASSEMBLY CHECKPOINT PROTEIN MAD2B"/>
    <property type="match status" value="1"/>
</dbReference>
<dbReference type="OrthoDB" id="21254at2759"/>
<dbReference type="InterPro" id="IPR036570">
    <property type="entry name" value="HORMA_dom_sf"/>
</dbReference>
<reference evidence="3" key="1">
    <citation type="submission" date="2020-07" db="EMBL/GenBank/DDBJ databases">
        <title>Draft Genome Sequence of a Deep-Sea Yeast, Naganishia (Cryptococcus) liquefaciens strain N6.</title>
        <authorList>
            <person name="Han Y.W."/>
            <person name="Kajitani R."/>
            <person name="Morimoto H."/>
            <person name="Parhat M."/>
            <person name="Tsubouchi H."/>
            <person name="Bakenova O."/>
            <person name="Ogata M."/>
            <person name="Argunhan B."/>
            <person name="Aoki R."/>
            <person name="Kajiwara S."/>
            <person name="Itoh T."/>
            <person name="Iwasaki H."/>
        </authorList>
    </citation>
    <scope>NUCLEOTIDE SEQUENCE</scope>
    <source>
        <strain evidence="3">N6</strain>
    </source>
</reference>
<dbReference type="Proteomes" id="UP000620104">
    <property type="component" value="Unassembled WGS sequence"/>
</dbReference>
<protein>
    <recommendedName>
        <fullName evidence="2">HORMA domain-containing protein</fullName>
    </recommendedName>
</protein>
<accession>A0A8H3TWI7</accession>
<dbReference type="InterPro" id="IPR003511">
    <property type="entry name" value="HORMA_dom"/>
</dbReference>
<dbReference type="Pfam" id="PF02301">
    <property type="entry name" value="HORMA"/>
    <property type="match status" value="1"/>
</dbReference>
<comment type="caution">
    <text evidence="3">The sequence shown here is derived from an EMBL/GenBank/DDBJ whole genome shotgun (WGS) entry which is preliminary data.</text>
</comment>
<dbReference type="InterPro" id="IPR045091">
    <property type="entry name" value="Mad2-like"/>
</dbReference>
<proteinExistence type="inferred from homology"/>
<dbReference type="EMBL" id="BLZA01000030">
    <property type="protein sequence ID" value="GHJ88379.1"/>
    <property type="molecule type" value="Genomic_DNA"/>
</dbReference>
<dbReference type="PANTHER" id="PTHR11842">
    <property type="entry name" value="MITOTIC SPINDLE ASSEMBLY CHECKPOINT PROTEIN MAD2"/>
    <property type="match status" value="1"/>
</dbReference>
<name>A0A8H3TWI7_9TREE</name>
<evidence type="ECO:0000313" key="4">
    <source>
        <dbReference type="Proteomes" id="UP000620104"/>
    </source>
</evidence>
<feature type="domain" description="HORMA" evidence="2">
    <location>
        <begin position="14"/>
        <end position="207"/>
    </location>
</feature>
<comment type="similarity">
    <text evidence="1">Belongs to the MAD2 family.</text>
</comment>
<evidence type="ECO:0000256" key="1">
    <source>
        <dbReference type="ARBA" id="ARBA00010348"/>
    </source>
</evidence>
<dbReference type="Gene3D" id="3.30.900.10">
    <property type="entry name" value="HORMA domain"/>
    <property type="match status" value="1"/>
</dbReference>
<evidence type="ECO:0000313" key="3">
    <source>
        <dbReference type="EMBL" id="GHJ88379.1"/>
    </source>
</evidence>
<keyword evidence="4" id="KW-1185">Reference proteome</keyword>
<dbReference type="PROSITE" id="PS50815">
    <property type="entry name" value="HORMA"/>
    <property type="match status" value="1"/>
</dbReference>
<evidence type="ECO:0000259" key="2">
    <source>
        <dbReference type="PROSITE" id="PS50815"/>
    </source>
</evidence>
<organism evidence="3 4">
    <name type="scientific">Naganishia liquefaciens</name>
    <dbReference type="NCBI Taxonomy" id="104408"/>
    <lineage>
        <taxon>Eukaryota</taxon>
        <taxon>Fungi</taxon>
        <taxon>Dikarya</taxon>
        <taxon>Basidiomycota</taxon>
        <taxon>Agaricomycotina</taxon>
        <taxon>Tremellomycetes</taxon>
        <taxon>Filobasidiales</taxon>
        <taxon>Filobasidiaceae</taxon>
        <taxon>Naganishia</taxon>
    </lineage>
</organism>
<gene>
    <name evidence="3" type="ORF">NliqN6_4781</name>
</gene>
<sequence>MEQDTTQDDAFTFTQMVETIADFIDVAFHYILYLRGVYPRDTFQRRKAYGVGVWQSRHPGVRGYVRGVVEAIRGEMQRGILQRITLIIKSATTNAPLERFLFDISYMDLTPLPTEEARDTTVLLQAPSHRDIKLLFQAFLTKLSALETGLVDNDPDDDLTYAVAITCRDGTEPDLRPTVDYTSYEGNPSTTEKQPIYHPPEGPSNWAPVTTSDGLHPSQFSATRPGSVIPKVGDSLPRRVEQVLPIKAIETGIVDIGLMVQETTEKLTKLRAQSNEGDLHAW</sequence>
<dbReference type="SUPFAM" id="SSF56019">
    <property type="entry name" value="The spindle assembly checkpoint protein mad2"/>
    <property type="match status" value="1"/>
</dbReference>
<dbReference type="GO" id="GO:0016035">
    <property type="term" value="C:zeta DNA polymerase complex"/>
    <property type="evidence" value="ECO:0007669"/>
    <property type="project" value="TreeGrafter"/>
</dbReference>